<dbReference type="Gene3D" id="3.40.50.10490">
    <property type="entry name" value="Glucose-6-phosphate isomerase like protein, domain 1"/>
    <property type="match status" value="1"/>
</dbReference>
<evidence type="ECO:0000256" key="4">
    <source>
        <dbReference type="ARBA" id="ARBA00035256"/>
    </source>
</evidence>
<keyword evidence="3 5" id="KW-0687">Ribonucleoprotein</keyword>
<dbReference type="PRINTS" id="PR00395">
    <property type="entry name" value="RIBOSOMALS2"/>
</dbReference>
<evidence type="ECO:0000256" key="2">
    <source>
        <dbReference type="ARBA" id="ARBA00022980"/>
    </source>
</evidence>
<comment type="caution">
    <text evidence="6">The sequence shown here is derived from an EMBL/GenBank/DDBJ whole genome shotgun (WGS) entry which is preliminary data.</text>
</comment>
<dbReference type="InterPro" id="IPR001865">
    <property type="entry name" value="Ribosomal_uS2"/>
</dbReference>
<dbReference type="EMBL" id="MGKJ01000018">
    <property type="protein sequence ID" value="OGN23556.1"/>
    <property type="molecule type" value="Genomic_DNA"/>
</dbReference>
<evidence type="ECO:0000256" key="1">
    <source>
        <dbReference type="ARBA" id="ARBA00006242"/>
    </source>
</evidence>
<dbReference type="NCBIfam" id="TIGR01011">
    <property type="entry name" value="rpsB_bact"/>
    <property type="match status" value="1"/>
</dbReference>
<dbReference type="STRING" id="1802695.A3A13_03180"/>
<name>A0A1F8GFR2_9BACT</name>
<dbReference type="SUPFAM" id="SSF52313">
    <property type="entry name" value="Ribosomal protein S2"/>
    <property type="match status" value="1"/>
</dbReference>
<gene>
    <name evidence="5" type="primary">rpsB</name>
    <name evidence="6" type="ORF">A3A13_03180</name>
</gene>
<dbReference type="HAMAP" id="MF_00291_B">
    <property type="entry name" value="Ribosomal_uS2_B"/>
    <property type="match status" value="1"/>
</dbReference>
<dbReference type="PANTHER" id="PTHR12534">
    <property type="entry name" value="30S RIBOSOMAL PROTEIN S2 PROKARYOTIC AND ORGANELLAR"/>
    <property type="match status" value="1"/>
</dbReference>
<keyword evidence="2 5" id="KW-0689">Ribosomal protein</keyword>
<dbReference type="GO" id="GO:0003735">
    <property type="term" value="F:structural constituent of ribosome"/>
    <property type="evidence" value="ECO:0007669"/>
    <property type="project" value="InterPro"/>
</dbReference>
<dbReference type="FunFam" id="1.10.287.610:FF:000001">
    <property type="entry name" value="30S ribosomal protein S2"/>
    <property type="match status" value="1"/>
</dbReference>
<proteinExistence type="inferred from homology"/>
<dbReference type="Proteomes" id="UP000178911">
    <property type="component" value="Unassembled WGS sequence"/>
</dbReference>
<dbReference type="GO" id="GO:0006412">
    <property type="term" value="P:translation"/>
    <property type="evidence" value="ECO:0007669"/>
    <property type="project" value="UniProtKB-UniRule"/>
</dbReference>
<evidence type="ECO:0000313" key="6">
    <source>
        <dbReference type="EMBL" id="OGN23556.1"/>
    </source>
</evidence>
<dbReference type="GO" id="GO:0022627">
    <property type="term" value="C:cytosolic small ribosomal subunit"/>
    <property type="evidence" value="ECO:0007669"/>
    <property type="project" value="TreeGrafter"/>
</dbReference>
<dbReference type="CDD" id="cd01425">
    <property type="entry name" value="RPS2"/>
    <property type="match status" value="1"/>
</dbReference>
<accession>A0A1F8GFR2</accession>
<dbReference type="InterPro" id="IPR023591">
    <property type="entry name" value="Ribosomal_uS2_flav_dom_sf"/>
</dbReference>
<dbReference type="Pfam" id="PF00318">
    <property type="entry name" value="Ribosomal_S2"/>
    <property type="match status" value="1"/>
</dbReference>
<organism evidence="6 7">
    <name type="scientific">Candidatus Yanofskybacteria bacterium RIFCSPLOWO2_01_FULL_43_22</name>
    <dbReference type="NCBI Taxonomy" id="1802695"/>
    <lineage>
        <taxon>Bacteria</taxon>
        <taxon>Candidatus Yanofskyibacteriota</taxon>
    </lineage>
</organism>
<dbReference type="InterPro" id="IPR005706">
    <property type="entry name" value="Ribosomal_uS2_bac/mit/plastid"/>
</dbReference>
<protein>
    <recommendedName>
        <fullName evidence="4 5">Small ribosomal subunit protein uS2</fullName>
    </recommendedName>
</protein>
<dbReference type="Gene3D" id="1.10.287.610">
    <property type="entry name" value="Helix hairpin bin"/>
    <property type="match status" value="1"/>
</dbReference>
<evidence type="ECO:0000256" key="5">
    <source>
        <dbReference type="HAMAP-Rule" id="MF_00291"/>
    </source>
</evidence>
<dbReference type="AlphaFoldDB" id="A0A1F8GFR2"/>
<evidence type="ECO:0000256" key="3">
    <source>
        <dbReference type="ARBA" id="ARBA00023274"/>
    </source>
</evidence>
<sequence length="229" mass="25979">MAEFNSVQIPYEDMLRAGMHFGRKKTVFNPAMERYVFTVRDGICIIDLLKTQTQLNNSIEFIKTTIGNGGLVLFVSLTKQSSDKAKDLAESLNMPYVLDRWLGGTLTNFKVISERVKKLEEMEQAQKSGELDKYTKKERTVFAKELEKMQTKFGGLRKLTRVPDAIFVSSLKESELPVHEAKRMGVKIVGIANTDSNPEEINYIIPANDRSKKSVDLIIEAIKKEVLEN</sequence>
<reference evidence="6 7" key="1">
    <citation type="journal article" date="2016" name="Nat. Commun.">
        <title>Thousands of microbial genomes shed light on interconnected biogeochemical processes in an aquifer system.</title>
        <authorList>
            <person name="Anantharaman K."/>
            <person name="Brown C.T."/>
            <person name="Hug L.A."/>
            <person name="Sharon I."/>
            <person name="Castelle C.J."/>
            <person name="Probst A.J."/>
            <person name="Thomas B.C."/>
            <person name="Singh A."/>
            <person name="Wilkins M.J."/>
            <person name="Karaoz U."/>
            <person name="Brodie E.L."/>
            <person name="Williams K.H."/>
            <person name="Hubbard S.S."/>
            <person name="Banfield J.F."/>
        </authorList>
    </citation>
    <scope>NUCLEOTIDE SEQUENCE [LARGE SCALE GENOMIC DNA]</scope>
</reference>
<dbReference type="PANTHER" id="PTHR12534:SF0">
    <property type="entry name" value="SMALL RIBOSOMAL SUBUNIT PROTEIN US2M"/>
    <property type="match status" value="1"/>
</dbReference>
<comment type="similarity">
    <text evidence="1 5">Belongs to the universal ribosomal protein uS2 family.</text>
</comment>
<evidence type="ECO:0000313" key="7">
    <source>
        <dbReference type="Proteomes" id="UP000178911"/>
    </source>
</evidence>